<dbReference type="EMBL" id="JAMQKB010000003">
    <property type="protein sequence ID" value="MDC3424018.1"/>
    <property type="molecule type" value="Genomic_DNA"/>
</dbReference>
<keyword evidence="1" id="KW-0472">Membrane</keyword>
<name>A0A9X3WSG7_9BACI</name>
<evidence type="ECO:0000256" key="1">
    <source>
        <dbReference type="SAM" id="Phobius"/>
    </source>
</evidence>
<organism evidence="2 3">
    <name type="scientific">Terrihalobacillus insolitus</name>
    <dbReference type="NCBI Taxonomy" id="2950438"/>
    <lineage>
        <taxon>Bacteria</taxon>
        <taxon>Bacillati</taxon>
        <taxon>Bacillota</taxon>
        <taxon>Bacilli</taxon>
        <taxon>Bacillales</taxon>
        <taxon>Bacillaceae</taxon>
        <taxon>Terrihalobacillus</taxon>
    </lineage>
</organism>
<proteinExistence type="predicted"/>
<sequence length="103" mass="11845">MFKVGLLFLSMAAISVWFTVIWLYLGDEKTLQTANHTTVQRSVTNYPNKFNEFTERVETFNSVESDATADYSNNMEITRDWLEEIEGDNIISVDTLIAKLNLD</sequence>
<evidence type="ECO:0000313" key="3">
    <source>
        <dbReference type="Proteomes" id="UP001145050"/>
    </source>
</evidence>
<dbReference type="AlphaFoldDB" id="A0A9X3WSG7"/>
<gene>
    <name evidence="2" type="ORF">NC797_05785</name>
</gene>
<dbReference type="RefSeq" id="WP_272435812.1">
    <property type="nucleotide sequence ID" value="NZ_JAMQKB010000003.1"/>
</dbReference>
<reference evidence="2" key="1">
    <citation type="submission" date="2022-06" db="EMBL/GenBank/DDBJ databases">
        <title>Aquibacillus sp. a new bacterium isolated from soil saline samples.</title>
        <authorList>
            <person name="Galisteo C."/>
            <person name="De La Haba R."/>
            <person name="Sanchez-Porro C."/>
            <person name="Ventosa A."/>
        </authorList>
    </citation>
    <scope>NUCLEOTIDE SEQUENCE</scope>
    <source>
        <strain evidence="2">3ASR75-11</strain>
    </source>
</reference>
<comment type="caution">
    <text evidence="2">The sequence shown here is derived from an EMBL/GenBank/DDBJ whole genome shotgun (WGS) entry which is preliminary data.</text>
</comment>
<protein>
    <submittedName>
        <fullName evidence="2">Uncharacterized protein</fullName>
    </submittedName>
</protein>
<evidence type="ECO:0000313" key="2">
    <source>
        <dbReference type="EMBL" id="MDC3424018.1"/>
    </source>
</evidence>
<keyword evidence="3" id="KW-1185">Reference proteome</keyword>
<feature type="transmembrane region" description="Helical" evidence="1">
    <location>
        <begin position="6"/>
        <end position="25"/>
    </location>
</feature>
<keyword evidence="1" id="KW-0812">Transmembrane</keyword>
<dbReference type="Proteomes" id="UP001145050">
    <property type="component" value="Unassembled WGS sequence"/>
</dbReference>
<keyword evidence="1" id="KW-1133">Transmembrane helix</keyword>
<accession>A0A9X3WSG7</accession>